<accession>A0A1W6JS80</accession>
<name>A0A1W6JS80_9CAUD</name>
<proteinExistence type="predicted"/>
<evidence type="ECO:0000313" key="2">
    <source>
        <dbReference type="Proteomes" id="UP000225812"/>
    </source>
</evidence>
<dbReference type="Proteomes" id="UP000225812">
    <property type="component" value="Segment"/>
</dbReference>
<organism evidence="1 2">
    <name type="scientific">Salmonella phage SE1Kor</name>
    <dbReference type="NCBI Taxonomy" id="2847282"/>
    <lineage>
        <taxon>Viruses</taxon>
        <taxon>Duplodnaviria</taxon>
        <taxon>Heunggongvirae</taxon>
        <taxon>Uroviricota</taxon>
        <taxon>Caudoviricetes</taxon>
        <taxon>Queuovirinae</taxon>
        <taxon>Nonagvirus</taxon>
        <taxon>Nonagvirus SE1Kor</taxon>
    </lineage>
</organism>
<evidence type="ECO:0000313" key="1">
    <source>
        <dbReference type="EMBL" id="ARM70097.1"/>
    </source>
</evidence>
<protein>
    <submittedName>
        <fullName evidence="1">Uncharacterized protein</fullName>
    </submittedName>
</protein>
<reference evidence="1 2" key="1">
    <citation type="submission" date="2017-04" db="EMBL/GenBank/DDBJ databases">
        <title>Complete Genome Sequence of Lytic Bacteriophage SE1 Infecting Salmonella Enteritidis Isolates.</title>
        <authorList>
            <person name="Kim D."/>
            <person name="Kim Y.J."/>
            <person name="Han B.K."/>
            <person name="Kim H."/>
        </authorList>
    </citation>
    <scope>NUCLEOTIDE SEQUENCE [LARGE SCALE GENOMIC DNA]</scope>
</reference>
<dbReference type="KEGG" id="vg:40089947"/>
<sequence length="81" mass="9127">MQAIHVKTLSATETKCRRYKAVGLDMCVVTPIDYRLNSEANAAYAAQELVDRYNSRAQWKVRIVGIGTLPDNTWAVLLDNK</sequence>
<dbReference type="EMBL" id="KY926791">
    <property type="protein sequence ID" value="ARM70097.1"/>
    <property type="molecule type" value="Genomic_DNA"/>
</dbReference>
<keyword evidence="2" id="KW-1185">Reference proteome</keyword>